<dbReference type="InterPro" id="IPR023192">
    <property type="entry name" value="TGS-like_dom_sf"/>
</dbReference>
<dbReference type="FunFam" id="1.10.150.300:FF:000001">
    <property type="entry name" value="Ribosome-binding ATPase YchF"/>
    <property type="match status" value="1"/>
</dbReference>
<dbReference type="InterPro" id="IPR027417">
    <property type="entry name" value="P-loop_NTPase"/>
</dbReference>
<dbReference type="PIRSF" id="PIRSF006641">
    <property type="entry name" value="CHP00092"/>
    <property type="match status" value="1"/>
</dbReference>
<dbReference type="SUPFAM" id="SSF81271">
    <property type="entry name" value="TGS-like"/>
    <property type="match status" value="1"/>
</dbReference>
<keyword evidence="5" id="KW-0460">Magnesium</keyword>
<dbReference type="Pfam" id="PF01926">
    <property type="entry name" value="MMR_HSR1"/>
    <property type="match status" value="1"/>
</dbReference>
<dbReference type="GO" id="GO:0016887">
    <property type="term" value="F:ATP hydrolysis activity"/>
    <property type="evidence" value="ECO:0007669"/>
    <property type="project" value="InterPro"/>
</dbReference>
<dbReference type="InterPro" id="IPR004095">
    <property type="entry name" value="TGS"/>
</dbReference>
<dbReference type="PROSITE" id="PS51710">
    <property type="entry name" value="G_OBG"/>
    <property type="match status" value="1"/>
</dbReference>
<dbReference type="GO" id="GO:0005737">
    <property type="term" value="C:cytoplasm"/>
    <property type="evidence" value="ECO:0007669"/>
    <property type="project" value="TreeGrafter"/>
</dbReference>
<dbReference type="InterPro" id="IPR006073">
    <property type="entry name" value="GTP-bd"/>
</dbReference>
<dbReference type="CDD" id="cd01900">
    <property type="entry name" value="YchF"/>
    <property type="match status" value="1"/>
</dbReference>
<dbReference type="PANTHER" id="PTHR23305">
    <property type="entry name" value="OBG GTPASE FAMILY"/>
    <property type="match status" value="1"/>
</dbReference>
<dbReference type="Pfam" id="PF06071">
    <property type="entry name" value="YchF-GTPase_C"/>
    <property type="match status" value="1"/>
</dbReference>
<dbReference type="Proteomes" id="UP000231466">
    <property type="component" value="Unassembled WGS sequence"/>
</dbReference>
<keyword evidence="4" id="KW-0067">ATP-binding</keyword>
<dbReference type="InterPro" id="IPR012676">
    <property type="entry name" value="TGS-like"/>
</dbReference>
<evidence type="ECO:0000256" key="3">
    <source>
        <dbReference type="ARBA" id="ARBA00022741"/>
    </source>
</evidence>
<evidence type="ECO:0000256" key="4">
    <source>
        <dbReference type="ARBA" id="ARBA00022840"/>
    </source>
</evidence>
<comment type="caution">
    <text evidence="8">The sequence shown here is derived from an EMBL/GenBank/DDBJ whole genome shotgun (WGS) entry which is preliminary data.</text>
</comment>
<name>A0A2H0VFI0_9BACT</name>
<evidence type="ECO:0000259" key="7">
    <source>
        <dbReference type="PROSITE" id="PS51880"/>
    </source>
</evidence>
<reference evidence="9" key="1">
    <citation type="submission" date="2017-09" db="EMBL/GenBank/DDBJ databases">
        <title>Depth-based differentiation of microbial function through sediment-hosted aquifers and enrichment of novel symbionts in the deep terrestrial subsurface.</title>
        <authorList>
            <person name="Probst A.J."/>
            <person name="Ladd B."/>
            <person name="Jarett J.K."/>
            <person name="Geller-Mcgrath D.E."/>
            <person name="Sieber C.M.K."/>
            <person name="Emerson J.B."/>
            <person name="Anantharaman K."/>
            <person name="Thomas B.C."/>
            <person name="Malmstrom R."/>
            <person name="Stieglmeier M."/>
            <person name="Klingl A."/>
            <person name="Woyke T."/>
            <person name="Ryan C.M."/>
            <person name="Banfield J.F."/>
        </authorList>
    </citation>
    <scope>NUCLEOTIDE SEQUENCE [LARGE SCALE GENOMIC DNA]</scope>
</reference>
<keyword evidence="2" id="KW-0479">Metal-binding</keyword>
<gene>
    <name evidence="8" type="ORF">COT89_02235</name>
</gene>
<dbReference type="PANTHER" id="PTHR23305:SF18">
    <property type="entry name" value="OBG-TYPE G DOMAIN-CONTAINING PROTEIN"/>
    <property type="match status" value="1"/>
</dbReference>
<dbReference type="GO" id="GO:0005524">
    <property type="term" value="F:ATP binding"/>
    <property type="evidence" value="ECO:0007669"/>
    <property type="project" value="UniProtKB-KW"/>
</dbReference>
<dbReference type="GO" id="GO:0046872">
    <property type="term" value="F:metal ion binding"/>
    <property type="evidence" value="ECO:0007669"/>
    <property type="project" value="UniProtKB-KW"/>
</dbReference>
<dbReference type="InterPro" id="IPR031167">
    <property type="entry name" value="G_OBG"/>
</dbReference>
<evidence type="ECO:0000313" key="8">
    <source>
        <dbReference type="EMBL" id="PIR97867.1"/>
    </source>
</evidence>
<protein>
    <submittedName>
        <fullName evidence="8">Redox-regulated ATPase YchF</fullName>
    </submittedName>
</protein>
<evidence type="ECO:0000256" key="5">
    <source>
        <dbReference type="ARBA" id="ARBA00022842"/>
    </source>
</evidence>
<dbReference type="FunFam" id="3.10.20.30:FF:000001">
    <property type="entry name" value="Ribosome-binding ATPase YchF"/>
    <property type="match status" value="1"/>
</dbReference>
<dbReference type="SUPFAM" id="SSF52540">
    <property type="entry name" value="P-loop containing nucleoside triphosphate hydrolases"/>
    <property type="match status" value="1"/>
</dbReference>
<dbReference type="Gene3D" id="3.40.50.300">
    <property type="entry name" value="P-loop containing nucleotide triphosphate hydrolases"/>
    <property type="match status" value="2"/>
</dbReference>
<proteinExistence type="predicted"/>
<evidence type="ECO:0000256" key="2">
    <source>
        <dbReference type="ARBA" id="ARBA00022723"/>
    </source>
</evidence>
<dbReference type="PRINTS" id="PR00326">
    <property type="entry name" value="GTP1OBG"/>
</dbReference>
<dbReference type="InterPro" id="IPR004396">
    <property type="entry name" value="ATPase_YchF/OLA1"/>
</dbReference>
<dbReference type="InterPro" id="IPR041706">
    <property type="entry name" value="YchF_N"/>
</dbReference>
<dbReference type="EMBL" id="PFAH01000008">
    <property type="protein sequence ID" value="PIR97867.1"/>
    <property type="molecule type" value="Genomic_DNA"/>
</dbReference>
<feature type="domain" description="TGS" evidence="7">
    <location>
        <begin position="252"/>
        <end position="335"/>
    </location>
</feature>
<dbReference type="PROSITE" id="PS51880">
    <property type="entry name" value="TGS"/>
    <property type="match status" value="1"/>
</dbReference>
<accession>A0A2H0VFI0</accession>
<sequence>MSKLSVGIVGLPNVGKSTLFKALTAVDINIANYPFATIDPNVGVVSVPDERLDKLATLSKSEQKVPAVVEFYDIAGLVKGANQGEGLGNQFLAHIRETKVLIHVVRIFKSEEIIHVEGSVDPIRDIETINTELMLKDMETLERRLKTAVKEAKTGDKGKAKDLKTLESVKKVLDDGKLVISADEDVVNTPVVRELGLLTAKPQILLLNGETQEASDELKKKIEDLGFYFIVADLSKEVNLEGLIKESYKTLDLISFLTTGPKETRGWTVKKGSSAPQAAGVIHTDFQDKFIRAEVINWEKLLEAGGWNEARAKGLIKTEGKAYIIQDGDVLLIRHS</sequence>
<evidence type="ECO:0000256" key="1">
    <source>
        <dbReference type="ARBA" id="ARBA00001946"/>
    </source>
</evidence>
<dbReference type="Gene3D" id="1.10.150.300">
    <property type="entry name" value="TGS-like domain"/>
    <property type="match status" value="1"/>
</dbReference>
<dbReference type="InterPro" id="IPR012675">
    <property type="entry name" value="Beta-grasp_dom_sf"/>
</dbReference>
<dbReference type="AlphaFoldDB" id="A0A2H0VFI0"/>
<comment type="cofactor">
    <cofactor evidence="1">
        <name>Mg(2+)</name>
        <dbReference type="ChEBI" id="CHEBI:18420"/>
    </cofactor>
</comment>
<dbReference type="Gene3D" id="3.10.20.30">
    <property type="match status" value="2"/>
</dbReference>
<dbReference type="GO" id="GO:0005525">
    <property type="term" value="F:GTP binding"/>
    <property type="evidence" value="ECO:0007669"/>
    <property type="project" value="InterPro"/>
</dbReference>
<feature type="domain" description="OBG-type G" evidence="6">
    <location>
        <begin position="4"/>
        <end position="252"/>
    </location>
</feature>
<organism evidence="8 9">
    <name type="scientific">Candidatus Colwellbacteria bacterium CG10_big_fil_rev_8_21_14_0_10_42_22</name>
    <dbReference type="NCBI Taxonomy" id="1974540"/>
    <lineage>
        <taxon>Bacteria</taxon>
        <taxon>Candidatus Colwelliibacteriota</taxon>
    </lineage>
</organism>
<dbReference type="InterPro" id="IPR013029">
    <property type="entry name" value="YchF_C"/>
</dbReference>
<keyword evidence="3" id="KW-0547">Nucleotide-binding</keyword>
<evidence type="ECO:0000313" key="9">
    <source>
        <dbReference type="Proteomes" id="UP000231466"/>
    </source>
</evidence>
<evidence type="ECO:0000259" key="6">
    <source>
        <dbReference type="PROSITE" id="PS51710"/>
    </source>
</evidence>